<evidence type="ECO:0000256" key="8">
    <source>
        <dbReference type="ARBA" id="ARBA00022842"/>
    </source>
</evidence>
<evidence type="ECO:0000256" key="2">
    <source>
        <dbReference type="ARBA" id="ARBA00013868"/>
    </source>
</evidence>
<evidence type="ECO:0000256" key="9">
    <source>
        <dbReference type="ARBA" id="ARBA00022993"/>
    </source>
</evidence>
<name>A0A3B0UST5_9ZZZZ</name>
<dbReference type="PANTHER" id="PTHR21342">
    <property type="entry name" value="PHOSPHOPANTETHEINE ADENYLYLTRANSFERASE"/>
    <property type="match status" value="1"/>
</dbReference>
<dbReference type="InterPro" id="IPR001980">
    <property type="entry name" value="PPAT"/>
</dbReference>
<evidence type="ECO:0000256" key="4">
    <source>
        <dbReference type="ARBA" id="ARBA00022679"/>
    </source>
</evidence>
<dbReference type="Pfam" id="PF01467">
    <property type="entry name" value="CTP_transf_like"/>
    <property type="match status" value="1"/>
</dbReference>
<keyword evidence="9" id="KW-0173">Coenzyme A biosynthesis</keyword>
<keyword evidence="6" id="KW-0547">Nucleotide-binding</keyword>
<dbReference type="NCBIfam" id="TIGR00125">
    <property type="entry name" value="cyt_tran_rel"/>
    <property type="match status" value="1"/>
</dbReference>
<evidence type="ECO:0000256" key="7">
    <source>
        <dbReference type="ARBA" id="ARBA00022840"/>
    </source>
</evidence>
<dbReference type="EMBL" id="UOET01000220">
    <property type="protein sequence ID" value="VAW28307.1"/>
    <property type="molecule type" value="Genomic_DNA"/>
</dbReference>
<gene>
    <name evidence="12" type="ORF">MNBD_BACTEROID07-1114</name>
</gene>
<dbReference type="HAMAP" id="MF_00151">
    <property type="entry name" value="PPAT_bact"/>
    <property type="match status" value="1"/>
</dbReference>
<dbReference type="EC" id="2.7.7.3" evidence="1"/>
<evidence type="ECO:0000256" key="1">
    <source>
        <dbReference type="ARBA" id="ARBA00012392"/>
    </source>
</evidence>
<evidence type="ECO:0000256" key="3">
    <source>
        <dbReference type="ARBA" id="ARBA00022490"/>
    </source>
</evidence>
<dbReference type="InterPro" id="IPR014729">
    <property type="entry name" value="Rossmann-like_a/b/a_fold"/>
</dbReference>
<dbReference type="GO" id="GO:0004595">
    <property type="term" value="F:pantetheine-phosphate adenylyltransferase activity"/>
    <property type="evidence" value="ECO:0007669"/>
    <property type="project" value="UniProtKB-EC"/>
</dbReference>
<feature type="domain" description="Cytidyltransferase-like" evidence="11">
    <location>
        <begin position="6"/>
        <end position="134"/>
    </location>
</feature>
<evidence type="ECO:0000313" key="12">
    <source>
        <dbReference type="EMBL" id="VAW28307.1"/>
    </source>
</evidence>
<dbReference type="InterPro" id="IPR004821">
    <property type="entry name" value="Cyt_trans-like"/>
</dbReference>
<keyword evidence="7" id="KW-0067">ATP-binding</keyword>
<sequence length="152" mass="17165">MEKIALFPGSFDPITLGHVSVIRRALPLFDKIIIAIGVNSDKKYMFPLEKRKVWIASVFKNESAIEVQTYDGLTVDFCKKTGANFILRGLRTAADFEFERSIGQINRKLFPEIETVFILTEPEFTPISSSIVRDVFRHGGDISGMIPKEIVL</sequence>
<protein>
    <recommendedName>
        <fullName evidence="2">Phosphopantetheine adenylyltransferase</fullName>
        <ecNumber evidence="1">2.7.7.3</ecNumber>
    </recommendedName>
</protein>
<dbReference type="CDD" id="cd02163">
    <property type="entry name" value="PPAT"/>
    <property type="match status" value="1"/>
</dbReference>
<dbReference type="GO" id="GO:0015937">
    <property type="term" value="P:coenzyme A biosynthetic process"/>
    <property type="evidence" value="ECO:0007669"/>
    <property type="project" value="UniProtKB-KW"/>
</dbReference>
<organism evidence="12">
    <name type="scientific">hydrothermal vent metagenome</name>
    <dbReference type="NCBI Taxonomy" id="652676"/>
    <lineage>
        <taxon>unclassified sequences</taxon>
        <taxon>metagenomes</taxon>
        <taxon>ecological metagenomes</taxon>
    </lineage>
</organism>
<keyword evidence="8" id="KW-0460">Magnesium</keyword>
<dbReference type="NCBIfam" id="TIGR01510">
    <property type="entry name" value="coaD_prev_kdtB"/>
    <property type="match status" value="1"/>
</dbReference>
<dbReference type="PRINTS" id="PR01020">
    <property type="entry name" value="LPSBIOSNTHSS"/>
</dbReference>
<keyword evidence="3" id="KW-0963">Cytoplasm</keyword>
<reference evidence="12" key="1">
    <citation type="submission" date="2018-06" db="EMBL/GenBank/DDBJ databases">
        <authorList>
            <person name="Zhirakovskaya E."/>
        </authorList>
    </citation>
    <scope>NUCLEOTIDE SEQUENCE</scope>
</reference>
<evidence type="ECO:0000259" key="11">
    <source>
        <dbReference type="Pfam" id="PF01467"/>
    </source>
</evidence>
<proteinExistence type="inferred from homology"/>
<dbReference type="Gene3D" id="3.40.50.620">
    <property type="entry name" value="HUPs"/>
    <property type="match status" value="1"/>
</dbReference>
<evidence type="ECO:0000256" key="5">
    <source>
        <dbReference type="ARBA" id="ARBA00022695"/>
    </source>
</evidence>
<dbReference type="PANTHER" id="PTHR21342:SF1">
    <property type="entry name" value="PHOSPHOPANTETHEINE ADENYLYLTRANSFERASE"/>
    <property type="match status" value="1"/>
</dbReference>
<keyword evidence="4 12" id="KW-0808">Transferase</keyword>
<accession>A0A3B0UST5</accession>
<evidence type="ECO:0000256" key="10">
    <source>
        <dbReference type="ARBA" id="ARBA00029346"/>
    </source>
</evidence>
<dbReference type="GO" id="GO:0005524">
    <property type="term" value="F:ATP binding"/>
    <property type="evidence" value="ECO:0007669"/>
    <property type="project" value="UniProtKB-KW"/>
</dbReference>
<dbReference type="AlphaFoldDB" id="A0A3B0UST5"/>
<evidence type="ECO:0000256" key="6">
    <source>
        <dbReference type="ARBA" id="ARBA00022741"/>
    </source>
</evidence>
<dbReference type="SUPFAM" id="SSF52374">
    <property type="entry name" value="Nucleotidylyl transferase"/>
    <property type="match status" value="1"/>
</dbReference>
<comment type="catalytic activity">
    <reaction evidence="10">
        <text>(R)-4'-phosphopantetheine + ATP + H(+) = 3'-dephospho-CoA + diphosphate</text>
        <dbReference type="Rhea" id="RHEA:19801"/>
        <dbReference type="ChEBI" id="CHEBI:15378"/>
        <dbReference type="ChEBI" id="CHEBI:30616"/>
        <dbReference type="ChEBI" id="CHEBI:33019"/>
        <dbReference type="ChEBI" id="CHEBI:57328"/>
        <dbReference type="ChEBI" id="CHEBI:61723"/>
        <dbReference type="EC" id="2.7.7.3"/>
    </reaction>
</comment>
<keyword evidence="5 12" id="KW-0548">Nucleotidyltransferase</keyword>